<dbReference type="EMBL" id="VUJU01003636">
    <property type="protein sequence ID" value="KAF0757236.1"/>
    <property type="molecule type" value="Genomic_DNA"/>
</dbReference>
<reference evidence="1 2" key="1">
    <citation type="submission" date="2019-08" db="EMBL/GenBank/DDBJ databases">
        <title>Whole genome of Aphis craccivora.</title>
        <authorList>
            <person name="Voronova N.V."/>
            <person name="Shulinski R.S."/>
            <person name="Bandarenka Y.V."/>
            <person name="Zhorov D.G."/>
            <person name="Warner D."/>
        </authorList>
    </citation>
    <scope>NUCLEOTIDE SEQUENCE [LARGE SCALE GENOMIC DNA]</scope>
    <source>
        <strain evidence="1">180601</strain>
        <tissue evidence="1">Whole Body</tissue>
    </source>
</reference>
<proteinExistence type="predicted"/>
<accession>A0A6G0YJI1</accession>
<comment type="caution">
    <text evidence="1">The sequence shown here is derived from an EMBL/GenBank/DDBJ whole genome shotgun (WGS) entry which is preliminary data.</text>
</comment>
<evidence type="ECO:0000313" key="1">
    <source>
        <dbReference type="EMBL" id="KAF0757236.1"/>
    </source>
</evidence>
<protein>
    <submittedName>
        <fullName evidence="1">Nucleic-acid-binding protein</fullName>
    </submittedName>
</protein>
<dbReference type="Proteomes" id="UP000478052">
    <property type="component" value="Unassembled WGS sequence"/>
</dbReference>
<keyword evidence="2" id="KW-1185">Reference proteome</keyword>
<dbReference type="AlphaFoldDB" id="A0A6G0YJI1"/>
<gene>
    <name evidence="1" type="ORF">FWK35_00020670</name>
</gene>
<sequence length="148" mass="17537">MLELRIYGHIKNYCYHTSHFKCGNYHFSAFVTRIRKSNPAKFALCGGDHTSNYKEYPIYNKAIFKRRNTNQSNLLISNKKNSQYPNSHVNHIILFYAFVYSDSNNMIGTSQCPAQRSLQWFSLNLLKNRRKNREQLLDINIHDIRTTR</sequence>
<name>A0A6G0YJI1_APHCR</name>
<organism evidence="1 2">
    <name type="scientific">Aphis craccivora</name>
    <name type="common">Cowpea aphid</name>
    <dbReference type="NCBI Taxonomy" id="307492"/>
    <lineage>
        <taxon>Eukaryota</taxon>
        <taxon>Metazoa</taxon>
        <taxon>Ecdysozoa</taxon>
        <taxon>Arthropoda</taxon>
        <taxon>Hexapoda</taxon>
        <taxon>Insecta</taxon>
        <taxon>Pterygota</taxon>
        <taxon>Neoptera</taxon>
        <taxon>Paraneoptera</taxon>
        <taxon>Hemiptera</taxon>
        <taxon>Sternorrhyncha</taxon>
        <taxon>Aphidomorpha</taxon>
        <taxon>Aphidoidea</taxon>
        <taxon>Aphididae</taxon>
        <taxon>Aphidini</taxon>
        <taxon>Aphis</taxon>
        <taxon>Aphis</taxon>
    </lineage>
</organism>
<evidence type="ECO:0000313" key="2">
    <source>
        <dbReference type="Proteomes" id="UP000478052"/>
    </source>
</evidence>